<evidence type="ECO:0000313" key="1">
    <source>
        <dbReference type="EMBL" id="NGX95477.1"/>
    </source>
</evidence>
<sequence>MKSVHDILADLWTLGGGEPSALDAVTLTGREPILPSSFRVGAASQVTIAAAGLAAAEIWKARGGEAQGISLDMMHAAVECRSERYLRVDDKPPPPAWDAIAG</sequence>
<name>A0A7C9REX0_9BRAD</name>
<organism evidence="1 2">
    <name type="scientific">Candidatus Afipia apatlaquensis</name>
    <dbReference type="NCBI Taxonomy" id="2712852"/>
    <lineage>
        <taxon>Bacteria</taxon>
        <taxon>Pseudomonadati</taxon>
        <taxon>Pseudomonadota</taxon>
        <taxon>Alphaproteobacteria</taxon>
        <taxon>Hyphomicrobiales</taxon>
        <taxon>Nitrobacteraceae</taxon>
        <taxon>Afipia</taxon>
    </lineage>
</organism>
<protein>
    <submittedName>
        <fullName evidence="1">CoA transferase</fullName>
    </submittedName>
</protein>
<dbReference type="SUPFAM" id="SSF89796">
    <property type="entry name" value="CoA-transferase family III (CaiB/BaiF)"/>
    <property type="match status" value="1"/>
</dbReference>
<dbReference type="AlphaFoldDB" id="A0A7C9REX0"/>
<dbReference type="Proteomes" id="UP000480266">
    <property type="component" value="Unassembled WGS sequence"/>
</dbReference>
<dbReference type="EMBL" id="JAAMRR010000508">
    <property type="protein sequence ID" value="NGX95477.1"/>
    <property type="molecule type" value="Genomic_DNA"/>
</dbReference>
<evidence type="ECO:0000313" key="2">
    <source>
        <dbReference type="Proteomes" id="UP000480266"/>
    </source>
</evidence>
<keyword evidence="1" id="KW-0808">Transferase</keyword>
<feature type="non-terminal residue" evidence="1">
    <location>
        <position position="102"/>
    </location>
</feature>
<dbReference type="InterPro" id="IPR023606">
    <property type="entry name" value="CoA-Trfase_III_dom_1_sf"/>
</dbReference>
<proteinExistence type="predicted"/>
<reference evidence="1" key="1">
    <citation type="submission" date="2020-02" db="EMBL/GenBank/DDBJ databases">
        <title>Draft genome sequence of Candidatus Afipia apatlaquensis IBT-C3, a potential strain for decolorization of textile dyes.</title>
        <authorList>
            <person name="Sanchez-Reyes A."/>
            <person name="Breton-Deval L."/>
            <person name="Mangelson H."/>
            <person name="Sanchez-Flores A."/>
        </authorList>
    </citation>
    <scope>NUCLEOTIDE SEQUENCE [LARGE SCALE GENOMIC DNA]</scope>
    <source>
        <strain evidence="1">IBT-C3</strain>
    </source>
</reference>
<gene>
    <name evidence="1" type="ORF">G4V63_09690</name>
</gene>
<keyword evidence="2" id="KW-1185">Reference proteome</keyword>
<accession>A0A7C9REX0</accession>
<dbReference type="GO" id="GO:0016740">
    <property type="term" value="F:transferase activity"/>
    <property type="evidence" value="ECO:0007669"/>
    <property type="project" value="UniProtKB-KW"/>
</dbReference>
<comment type="caution">
    <text evidence="1">The sequence shown here is derived from an EMBL/GenBank/DDBJ whole genome shotgun (WGS) entry which is preliminary data.</text>
</comment>